<sequence>MKATKTNVNLGIVLLLAPLLASEPDWDEVSESSPEIAWSTEDRLRHWQASVERLLERIDLHQGAMIAKAISGASAGGLDGDSLKENSLGEDRSLDVNRENNGSYDILAAMRLASDRDRIARQYAEGYRDLFEVVVPTIQDRVTRTGDVLSGIVNAHITLIAGEGDSLIARKGGEAGSRKAAGWARDCLAAINGSDGVQVAKHIQTLDRRLRSDGNRLNPGTSADLIAAALFVLLRVV</sequence>
<dbReference type="PANTHER" id="PTHR42280:SF1">
    <property type="entry name" value="CITG FAMILY PROTEIN"/>
    <property type="match status" value="1"/>
</dbReference>
<name>M5UCB9_9BACT</name>
<comment type="caution">
    <text evidence="1">The sequence shown here is derived from an EMBL/GenBank/DDBJ whole genome shotgun (WGS) entry which is preliminary data.</text>
</comment>
<dbReference type="Proteomes" id="UP000011885">
    <property type="component" value="Unassembled WGS sequence"/>
</dbReference>
<dbReference type="Gene3D" id="1.10.4200.10">
    <property type="entry name" value="Triphosphoribosyl-dephospho-CoA protein"/>
    <property type="match status" value="1"/>
</dbReference>
<dbReference type="AlphaFoldDB" id="M5UCB9"/>
<dbReference type="EMBL" id="ANOH01000338">
    <property type="protein sequence ID" value="EMI53643.1"/>
    <property type="molecule type" value="Genomic_DNA"/>
</dbReference>
<dbReference type="GO" id="GO:0005524">
    <property type="term" value="F:ATP binding"/>
    <property type="evidence" value="ECO:0007669"/>
    <property type="project" value="InterPro"/>
</dbReference>
<organism evidence="1 2">
    <name type="scientific">Rhodopirellula sallentina SM41</name>
    <dbReference type="NCBI Taxonomy" id="1263870"/>
    <lineage>
        <taxon>Bacteria</taxon>
        <taxon>Pseudomonadati</taxon>
        <taxon>Planctomycetota</taxon>
        <taxon>Planctomycetia</taxon>
        <taxon>Pirellulales</taxon>
        <taxon>Pirellulaceae</taxon>
        <taxon>Rhodopirellula</taxon>
    </lineage>
</organism>
<evidence type="ECO:0000313" key="2">
    <source>
        <dbReference type="Proteomes" id="UP000011885"/>
    </source>
</evidence>
<proteinExistence type="predicted"/>
<evidence type="ECO:0000313" key="1">
    <source>
        <dbReference type="EMBL" id="EMI53643.1"/>
    </source>
</evidence>
<gene>
    <name evidence="1" type="ORF">RSSM_04910</name>
</gene>
<protein>
    <submittedName>
        <fullName evidence="1">Triphosphoribosyl-dephospho-CoA protein</fullName>
    </submittedName>
</protein>
<reference evidence="1 2" key="1">
    <citation type="journal article" date="2013" name="Mar. Genomics">
        <title>Expression of sulfatases in Rhodopirellula baltica and the diversity of sulfatases in the genus Rhodopirellula.</title>
        <authorList>
            <person name="Wegner C.E."/>
            <person name="Richter-Heitmann T."/>
            <person name="Klindworth A."/>
            <person name="Klockow C."/>
            <person name="Richter M."/>
            <person name="Achstetter T."/>
            <person name="Glockner F.O."/>
            <person name="Harder J."/>
        </authorList>
    </citation>
    <scope>NUCLEOTIDE SEQUENCE [LARGE SCALE GENOMIC DNA]</scope>
    <source>
        <strain evidence="1 2">SM41</strain>
    </source>
</reference>
<dbReference type="GO" id="GO:0046917">
    <property type="term" value="F:triphosphoribosyl-dephospho-CoA synthase activity"/>
    <property type="evidence" value="ECO:0007669"/>
    <property type="project" value="InterPro"/>
</dbReference>
<dbReference type="PATRIC" id="fig|1263870.3.peg.5193"/>
<accession>M5UCB9</accession>
<dbReference type="Pfam" id="PF01874">
    <property type="entry name" value="CitG"/>
    <property type="match status" value="1"/>
</dbReference>
<dbReference type="PANTHER" id="PTHR42280">
    <property type="entry name" value="CITG FAMILY PROTEIN"/>
    <property type="match status" value="1"/>
</dbReference>
<keyword evidence="2" id="KW-1185">Reference proteome</keyword>
<dbReference type="InterPro" id="IPR002736">
    <property type="entry name" value="CitG"/>
</dbReference>